<dbReference type="HAMAP" id="MF_01077">
    <property type="entry name" value="RimP"/>
    <property type="match status" value="1"/>
</dbReference>
<dbReference type="Pfam" id="PF17384">
    <property type="entry name" value="DUF150_C"/>
    <property type="match status" value="1"/>
</dbReference>
<reference evidence="6" key="1">
    <citation type="submission" date="2020-08" db="EMBL/GenBank/DDBJ databases">
        <authorList>
            <person name="Liu C."/>
            <person name="Sun Q."/>
        </authorList>
    </citation>
    <scope>NUCLEOTIDE SEQUENCE</scope>
    <source>
        <strain evidence="6">BX16</strain>
    </source>
</reference>
<dbReference type="GO" id="GO:0006412">
    <property type="term" value="P:translation"/>
    <property type="evidence" value="ECO:0007669"/>
    <property type="project" value="TreeGrafter"/>
</dbReference>
<organism evidence="6 7">
    <name type="scientific">Lentihominibacter faecis</name>
    <dbReference type="NCBI Taxonomy" id="2764712"/>
    <lineage>
        <taxon>Bacteria</taxon>
        <taxon>Bacillati</taxon>
        <taxon>Bacillota</taxon>
        <taxon>Clostridia</taxon>
        <taxon>Peptostreptococcales</taxon>
        <taxon>Anaerovoracaceae</taxon>
        <taxon>Lentihominibacter</taxon>
    </lineage>
</organism>
<dbReference type="SUPFAM" id="SSF75420">
    <property type="entry name" value="YhbC-like, N-terminal domain"/>
    <property type="match status" value="1"/>
</dbReference>
<keyword evidence="7" id="KW-1185">Reference proteome</keyword>
<evidence type="ECO:0000256" key="2">
    <source>
        <dbReference type="ARBA" id="ARBA00022517"/>
    </source>
</evidence>
<comment type="function">
    <text evidence="3">Required for maturation of 30S ribosomal subunits.</text>
</comment>
<dbReference type="InterPro" id="IPR028989">
    <property type="entry name" value="RimP_N"/>
</dbReference>
<dbReference type="PANTHER" id="PTHR33867">
    <property type="entry name" value="RIBOSOME MATURATION FACTOR RIMP"/>
    <property type="match status" value="1"/>
</dbReference>
<dbReference type="SUPFAM" id="SSF74942">
    <property type="entry name" value="YhbC-like, C-terminal domain"/>
    <property type="match status" value="1"/>
</dbReference>
<sequence length="157" mass="18177">MAKKKITVLADELLSEFLQEEGLELYHSEFVKEGKDWFLRIYIDKPEGEGYIGTEDCEKVSRFLSEKLDEADPVEQNYYLEVSSPGMDRELVKPEHYQRYLDSEVEIRLYKGKDGTKNIQGVLQTMEGDSITVQDHDGKEWHLQLAEIAKAKLAVIF</sequence>
<feature type="domain" description="Ribosome maturation factor RimP N-terminal" evidence="4">
    <location>
        <begin position="14"/>
        <end position="88"/>
    </location>
</feature>
<keyword evidence="1 3" id="KW-0963">Cytoplasm</keyword>
<gene>
    <name evidence="3" type="primary">rimP</name>
    <name evidence="6" type="ORF">H8876_05960</name>
</gene>
<dbReference type="GO" id="GO:0005829">
    <property type="term" value="C:cytosol"/>
    <property type="evidence" value="ECO:0007669"/>
    <property type="project" value="TreeGrafter"/>
</dbReference>
<evidence type="ECO:0000256" key="3">
    <source>
        <dbReference type="HAMAP-Rule" id="MF_01077"/>
    </source>
</evidence>
<name>A0A923NG47_9FIRM</name>
<accession>A0A923NG47</accession>
<evidence type="ECO:0000256" key="1">
    <source>
        <dbReference type="ARBA" id="ARBA00022490"/>
    </source>
</evidence>
<dbReference type="FunFam" id="3.30.300.70:FF:000001">
    <property type="entry name" value="Ribosome maturation factor RimP"/>
    <property type="match status" value="1"/>
</dbReference>
<evidence type="ECO:0000313" key="7">
    <source>
        <dbReference type="Proteomes" id="UP000644115"/>
    </source>
</evidence>
<keyword evidence="2 3" id="KW-0690">Ribosome biogenesis</keyword>
<dbReference type="EMBL" id="JACRWC010000074">
    <property type="protein sequence ID" value="MBC5999540.1"/>
    <property type="molecule type" value="Genomic_DNA"/>
</dbReference>
<dbReference type="InterPro" id="IPR003728">
    <property type="entry name" value="Ribosome_maturation_RimP"/>
</dbReference>
<evidence type="ECO:0000259" key="5">
    <source>
        <dbReference type="Pfam" id="PF17384"/>
    </source>
</evidence>
<protein>
    <recommendedName>
        <fullName evidence="3">Ribosome maturation factor RimP</fullName>
    </recommendedName>
</protein>
<dbReference type="InterPro" id="IPR035956">
    <property type="entry name" value="RimP_N_sf"/>
</dbReference>
<comment type="subcellular location">
    <subcellularLocation>
        <location evidence="3">Cytoplasm</location>
    </subcellularLocation>
</comment>
<dbReference type="Proteomes" id="UP000644115">
    <property type="component" value="Unassembled WGS sequence"/>
</dbReference>
<evidence type="ECO:0000313" key="6">
    <source>
        <dbReference type="EMBL" id="MBC5999540.1"/>
    </source>
</evidence>
<dbReference type="CDD" id="cd01734">
    <property type="entry name" value="YlxS_C"/>
    <property type="match status" value="1"/>
</dbReference>
<proteinExistence type="inferred from homology"/>
<dbReference type="AlphaFoldDB" id="A0A923NG47"/>
<comment type="caution">
    <text evidence="6">The sequence shown here is derived from an EMBL/GenBank/DDBJ whole genome shotgun (WGS) entry which is preliminary data.</text>
</comment>
<dbReference type="GO" id="GO:0000028">
    <property type="term" value="P:ribosomal small subunit assembly"/>
    <property type="evidence" value="ECO:0007669"/>
    <property type="project" value="TreeGrafter"/>
</dbReference>
<dbReference type="InterPro" id="IPR028998">
    <property type="entry name" value="RimP_C"/>
</dbReference>
<dbReference type="PANTHER" id="PTHR33867:SF1">
    <property type="entry name" value="RIBOSOME MATURATION FACTOR RIMP"/>
    <property type="match status" value="1"/>
</dbReference>
<dbReference type="Pfam" id="PF02576">
    <property type="entry name" value="RimP_N"/>
    <property type="match status" value="1"/>
</dbReference>
<comment type="similarity">
    <text evidence="3">Belongs to the RimP family.</text>
</comment>
<evidence type="ECO:0000259" key="4">
    <source>
        <dbReference type="Pfam" id="PF02576"/>
    </source>
</evidence>
<dbReference type="Gene3D" id="2.30.30.180">
    <property type="entry name" value="Ribosome maturation factor RimP, C-terminal domain"/>
    <property type="match status" value="1"/>
</dbReference>
<feature type="domain" description="Ribosome maturation factor RimP C-terminal" evidence="5">
    <location>
        <begin position="91"/>
        <end position="156"/>
    </location>
</feature>
<dbReference type="Gene3D" id="3.30.300.70">
    <property type="entry name" value="RimP-like superfamily, N-terminal"/>
    <property type="match status" value="1"/>
</dbReference>
<dbReference type="InterPro" id="IPR036847">
    <property type="entry name" value="RimP_C_sf"/>
</dbReference>
<dbReference type="RefSeq" id="WP_249286967.1">
    <property type="nucleotide sequence ID" value="NZ_JACRWC010000074.1"/>
</dbReference>